<dbReference type="EMBL" id="CP003488">
    <property type="protein sequence ID" value="AFH92907.1"/>
    <property type="molecule type" value="Genomic_DNA"/>
</dbReference>
<dbReference type="GO" id="GO:0030288">
    <property type="term" value="C:outer membrane-bounded periplasmic space"/>
    <property type="evidence" value="ECO:0007669"/>
    <property type="project" value="InterPro"/>
</dbReference>
<accession>A0A140NJV2</accession>
<keyword evidence="4" id="KW-0574">Periplasm</keyword>
<dbReference type="Proteomes" id="UP000005012">
    <property type="component" value="Chromosome"/>
</dbReference>
<evidence type="ECO:0000256" key="6">
    <source>
        <dbReference type="SAM" id="SignalP"/>
    </source>
</evidence>
<dbReference type="PANTHER" id="PTHR30251:SF2">
    <property type="entry name" value="FIMBRIAL CHAPERONE YADV-RELATED"/>
    <property type="match status" value="1"/>
</dbReference>
<feature type="domain" description="Pili assembly chaperone C-terminal" evidence="8">
    <location>
        <begin position="161"/>
        <end position="216"/>
    </location>
</feature>
<dbReference type="Pfam" id="PF00345">
    <property type="entry name" value="PapD_N"/>
    <property type="match status" value="1"/>
</dbReference>
<feature type="signal peptide" evidence="6">
    <location>
        <begin position="1"/>
        <end position="22"/>
    </location>
</feature>
<evidence type="ECO:0000259" key="7">
    <source>
        <dbReference type="Pfam" id="PF00345"/>
    </source>
</evidence>
<dbReference type="InterPro" id="IPR008962">
    <property type="entry name" value="PapD-like_sf"/>
</dbReference>
<reference evidence="9 10" key="1">
    <citation type="journal article" date="2012" name="J. Bacteriol.">
        <title>Complete Genome Sequence of Providencia stuartii Clinical Isolate MRSN 2154.</title>
        <authorList>
            <person name="Clifford R.J."/>
            <person name="Hang J."/>
            <person name="Riley M.C."/>
            <person name="Onmus-Leone F."/>
            <person name="Kuschner R.A."/>
            <person name="Lesho E.P."/>
            <person name="Waterman P.E."/>
        </authorList>
    </citation>
    <scope>NUCLEOTIDE SEQUENCE [LARGE SCALE GENOMIC DNA]</scope>
    <source>
        <strain evidence="9 10">MRSN 2154</strain>
    </source>
</reference>
<dbReference type="AlphaFoldDB" id="A0A140NJV2"/>
<dbReference type="InterPro" id="IPR001829">
    <property type="entry name" value="Pili_assmbl_chaperone_bac"/>
</dbReference>
<dbReference type="InterPro" id="IPR016147">
    <property type="entry name" value="Pili_assmbl_chaperone_N"/>
</dbReference>
<feature type="chain" id="PRO_5007303649" evidence="6">
    <location>
        <begin position="23"/>
        <end position="226"/>
    </location>
</feature>
<reference evidence="10" key="2">
    <citation type="submission" date="2012-04" db="EMBL/GenBank/DDBJ databases">
        <title>Complete genome sequence of Providencia stuartii clinical isolate MRSN 2154.</title>
        <authorList>
            <person name="Clifford R.J."/>
            <person name="Hang J."/>
            <person name="Riley M.C."/>
            <person name="Onmus-Leone F."/>
            <person name="Kuschner R.A."/>
            <person name="Lesho E.P."/>
            <person name="Waterman P.E."/>
        </authorList>
    </citation>
    <scope>NUCLEOTIDE SEQUENCE [LARGE SCALE GENOMIC DNA]</scope>
    <source>
        <strain evidence="10">MRSN 2154</strain>
    </source>
</reference>
<organism evidence="9 10">
    <name type="scientific">Providencia stuartii (strain MRSN 2154)</name>
    <dbReference type="NCBI Taxonomy" id="1157951"/>
    <lineage>
        <taxon>Bacteria</taxon>
        <taxon>Pseudomonadati</taxon>
        <taxon>Pseudomonadota</taxon>
        <taxon>Gammaproteobacteria</taxon>
        <taxon>Enterobacterales</taxon>
        <taxon>Morganellaceae</taxon>
        <taxon>Providencia</taxon>
    </lineage>
</organism>
<dbReference type="SUPFAM" id="SSF49354">
    <property type="entry name" value="PapD-like"/>
    <property type="match status" value="1"/>
</dbReference>
<proteinExistence type="inferred from homology"/>
<evidence type="ECO:0000256" key="3">
    <source>
        <dbReference type="ARBA" id="ARBA00022729"/>
    </source>
</evidence>
<dbReference type="Gene3D" id="2.60.40.10">
    <property type="entry name" value="Immunoglobulins"/>
    <property type="match status" value="2"/>
</dbReference>
<dbReference type="PATRIC" id="fig|1157951.4.peg.1019"/>
<dbReference type="KEGG" id="psi:S70_05150"/>
<dbReference type="PANTHER" id="PTHR30251">
    <property type="entry name" value="PILUS ASSEMBLY CHAPERONE"/>
    <property type="match status" value="1"/>
</dbReference>
<evidence type="ECO:0000256" key="4">
    <source>
        <dbReference type="ARBA" id="ARBA00022764"/>
    </source>
</evidence>
<evidence type="ECO:0000256" key="1">
    <source>
        <dbReference type="ARBA" id="ARBA00004418"/>
    </source>
</evidence>
<dbReference type="Pfam" id="PF02753">
    <property type="entry name" value="PapD_C"/>
    <property type="match status" value="1"/>
</dbReference>
<evidence type="ECO:0000259" key="8">
    <source>
        <dbReference type="Pfam" id="PF02753"/>
    </source>
</evidence>
<evidence type="ECO:0000256" key="5">
    <source>
        <dbReference type="ARBA" id="ARBA00023186"/>
    </source>
</evidence>
<dbReference type="GO" id="GO:0071555">
    <property type="term" value="P:cell wall organization"/>
    <property type="evidence" value="ECO:0007669"/>
    <property type="project" value="InterPro"/>
</dbReference>
<dbReference type="OrthoDB" id="6455024at2"/>
<dbReference type="InterPro" id="IPR050643">
    <property type="entry name" value="Periplasmic_pilus_chap"/>
</dbReference>
<dbReference type="InterPro" id="IPR016148">
    <property type="entry name" value="Pili_assmbl_chaperone_C"/>
</dbReference>
<dbReference type="InterPro" id="IPR013783">
    <property type="entry name" value="Ig-like_fold"/>
</dbReference>
<dbReference type="GeneID" id="93518306"/>
<keyword evidence="5" id="KW-0143">Chaperone</keyword>
<comment type="similarity">
    <text evidence="2">Belongs to the periplasmic pilus chaperone family.</text>
</comment>
<dbReference type="SUPFAM" id="SSF49584">
    <property type="entry name" value="Periplasmic chaperone C-domain"/>
    <property type="match status" value="1"/>
</dbReference>
<evidence type="ECO:0000313" key="10">
    <source>
        <dbReference type="Proteomes" id="UP000005012"/>
    </source>
</evidence>
<feature type="domain" description="Pili assembly chaperone N-terminal" evidence="7">
    <location>
        <begin position="24"/>
        <end position="138"/>
    </location>
</feature>
<comment type="subcellular location">
    <subcellularLocation>
        <location evidence="1">Periplasm</location>
    </subcellularLocation>
</comment>
<name>A0A140NJV2_PROSM</name>
<dbReference type="PRINTS" id="PR00969">
    <property type="entry name" value="CHAPERONPILI"/>
</dbReference>
<dbReference type="RefSeq" id="WP_004922557.1">
    <property type="nucleotide sequence ID" value="NC_017731.1"/>
</dbReference>
<evidence type="ECO:0000256" key="2">
    <source>
        <dbReference type="ARBA" id="ARBA00007399"/>
    </source>
</evidence>
<dbReference type="HOGENOM" id="CLU_070768_2_1_6"/>
<dbReference type="InterPro" id="IPR036316">
    <property type="entry name" value="Pili_assmbl_chap_C_dom_sf"/>
</dbReference>
<gene>
    <name evidence="9" type="ordered locus">S70_05150</name>
</gene>
<sequence length="226" mass="25553">MFMKKIVPTLLLCFLASSTSYAGFGLETTRVIYHEKENSEGVVAFNTDKNRNYLLQSWVEDKNGKITQDFAVTPPLIKLKSEQKNTIQLTKIASLPSDQEALYWLNVKFVAPSSEDLENVLRYSMTNKIKLIYRPTALSDKKLEDVVNELTWSRSTAGVKVVNPTPFYINIAKIKINNREVEAPSYLEPRSETVINVSNLGASSNKVSLNYINDYGKGLDSQYLIK</sequence>
<evidence type="ECO:0000313" key="9">
    <source>
        <dbReference type="EMBL" id="AFH92907.1"/>
    </source>
</evidence>
<protein>
    <submittedName>
        <fullName evidence="9">Uncharacterized protein</fullName>
    </submittedName>
</protein>
<keyword evidence="3 6" id="KW-0732">Signal</keyword>